<protein>
    <recommendedName>
        <fullName evidence="8">NACHT domain-containing protein</fullName>
    </recommendedName>
</protein>
<proteinExistence type="predicted"/>
<feature type="repeat" description="ANK" evidence="2">
    <location>
        <begin position="885"/>
        <end position="917"/>
    </location>
</feature>
<dbReference type="InterPro" id="IPR027417">
    <property type="entry name" value="P-loop_NTPase"/>
</dbReference>
<dbReference type="EMBL" id="JAFEKC020000023">
    <property type="protein sequence ID" value="KAK0507632.1"/>
    <property type="molecule type" value="Genomic_DNA"/>
</dbReference>
<dbReference type="InterPro" id="IPR056884">
    <property type="entry name" value="NPHP3-like_N"/>
</dbReference>
<evidence type="ECO:0000256" key="2">
    <source>
        <dbReference type="PROSITE-ProRule" id="PRU00023"/>
    </source>
</evidence>
<feature type="repeat" description="ANK" evidence="2">
    <location>
        <begin position="951"/>
        <end position="983"/>
    </location>
</feature>
<dbReference type="Gene3D" id="1.25.40.20">
    <property type="entry name" value="Ankyrin repeat-containing domain"/>
    <property type="match status" value="3"/>
</dbReference>
<evidence type="ECO:0000259" key="5">
    <source>
        <dbReference type="Pfam" id="PF24883"/>
    </source>
</evidence>
<evidence type="ECO:0000313" key="7">
    <source>
        <dbReference type="Proteomes" id="UP001166286"/>
    </source>
</evidence>
<dbReference type="InterPro" id="IPR054471">
    <property type="entry name" value="GPIID_WHD"/>
</dbReference>
<dbReference type="SUPFAM" id="SSF52540">
    <property type="entry name" value="P-loop containing nucleoside triphosphate hydrolases"/>
    <property type="match status" value="1"/>
</dbReference>
<dbReference type="Proteomes" id="UP001166286">
    <property type="component" value="Unassembled WGS sequence"/>
</dbReference>
<feature type="repeat" description="ANK" evidence="2">
    <location>
        <begin position="714"/>
        <end position="746"/>
    </location>
</feature>
<evidence type="ECO:0000259" key="4">
    <source>
        <dbReference type="Pfam" id="PF22939"/>
    </source>
</evidence>
<feature type="domain" description="Nephrocystin 3-like N-terminal" evidence="5">
    <location>
        <begin position="189"/>
        <end position="351"/>
    </location>
</feature>
<dbReference type="InterPro" id="IPR002110">
    <property type="entry name" value="Ankyrin_rpt"/>
</dbReference>
<evidence type="ECO:0000256" key="3">
    <source>
        <dbReference type="SAM" id="MobiDB-lite"/>
    </source>
</evidence>
<gene>
    <name evidence="6" type="ORF">JMJ35_010155</name>
</gene>
<dbReference type="SUPFAM" id="SSF48403">
    <property type="entry name" value="Ankyrin repeat"/>
    <property type="match status" value="1"/>
</dbReference>
<dbReference type="Pfam" id="PF12796">
    <property type="entry name" value="Ank_2"/>
    <property type="match status" value="3"/>
</dbReference>
<dbReference type="Pfam" id="PF22939">
    <property type="entry name" value="WHD_GPIID"/>
    <property type="match status" value="1"/>
</dbReference>
<feature type="repeat" description="ANK" evidence="2">
    <location>
        <begin position="747"/>
        <end position="779"/>
    </location>
</feature>
<dbReference type="Pfam" id="PF24883">
    <property type="entry name" value="NPHP3_N"/>
    <property type="match status" value="1"/>
</dbReference>
<feature type="domain" description="GPI inositol-deacylase winged helix" evidence="4">
    <location>
        <begin position="465"/>
        <end position="540"/>
    </location>
</feature>
<evidence type="ECO:0000313" key="6">
    <source>
        <dbReference type="EMBL" id="KAK0507632.1"/>
    </source>
</evidence>
<dbReference type="PANTHER" id="PTHR10039:SF15">
    <property type="entry name" value="NACHT DOMAIN-CONTAINING PROTEIN"/>
    <property type="match status" value="1"/>
</dbReference>
<accession>A0AA39QR37</accession>
<name>A0AA39QR37_9LECA</name>
<feature type="repeat" description="ANK" evidence="2">
    <location>
        <begin position="852"/>
        <end position="884"/>
    </location>
</feature>
<sequence length="1289" mass="145730">MDPLSITASLLGVIEPALRTTSALVKYARDTKNASSDRVMLVEETLFLSKLLQRLRDRAQSAPHDKTWLADHKDIVRQFEAAYDDLAMTLKIDVVTGKIKEESKLRAARTMAKWSFSKSEVYCLLERITRLQQYANALLVDEQHTLLERIDQKQQEALDHKLRTSVLSWLSPLPMSQIHQTFSDRAEKGSGKWFLTDPAFKLWKEEGGTRLWCWGIPGAGKTVMASIIINHLRQSRPEESKARIGITFIYLRYNETDQTFDNVLSSLLKQLIEDSETIPPDLLSLYERHRDRNTSPTTDEISQALSRMIDSHEEVFCIIDALDECNEDLRWELVEELENLGPKLRVLITSRYLDSIAEESETYQRFEIRANKADIELFVEHQIRRNRNLRKIIDKSPSLRDDIKRGVFDTAENMFLLARLHVESLASAAGLSVRHVRIKLRTLPTTLKGTYDDAMERIDNQEPDHRRIALKAMAWVCYAFRALSLKELQHAIVVEPGDTVLDEDLMMDGQSITSLCAGLLVVDQRTNVVNLVHYSTKSYFNDIRHIRFPEFHANITLVCATYLTLDSLKGAKIWEIVQDYPLACYAAQFMGDHARNSPEESLEPPILDMICNLLSHPDKRKPLLSLLDGLDLIQAGFYSKGKPMARESTEALIDSYVETDMPALFDSVLEIEHSDISSMISSPTITGSDTDMMIGDQAKDEEIWETKIKTSRIPEVTALHLAASMGLAKIASLLLKETTNIDAVDETGKTALALALERGFEKAVEFLLNSGACVDLRHEHGRGVLLLITERGWYNAGNTIIENARLTAEEEVPGRAQDRLYFLLAAYEGNINELTLLGNRDELQLKYMDSDISAAALFLAVEKGFVQTVETLLSVGIDVNSKDNLGQTALHRATRRKDEKMVRLLLKSGADVECKDDDNRTPWSANLRCNDPDVLQILLNAGANPSTCGQQGVSELYTAAKDGDTEIVKYMLKSGTNPSIQTQYGWAPLHWAASYGHVDCVKLLLEAGAEPNTVSDQRVTPLDLATQADQKIVIEVLHQAGAKLYEDTEAAAKHKVNEFEKDRKWHSNDAPDRDNKSMVSSDEGKIGPDVEKLHLCYDKPLARTLLKPTAVGQYVYPGGTTGAVNNIYEVSHLLESSSGSINVRRSKTRAEMWEYPRPESHFDVDDMLYEVVKIKTDYQEFELSGRQQDPFTGTMIMHKDWTGGWRVRHNVEGNSKPYLLRTTPEWSKNKEGDSRWMLEDGILQARSGWDDATPWICIELGVERQMQDLIVTCWIVKLWAETAALQRRD</sequence>
<feature type="region of interest" description="Disordered" evidence="3">
    <location>
        <begin position="1057"/>
        <end position="1085"/>
    </location>
</feature>
<dbReference type="PROSITE" id="PS50297">
    <property type="entry name" value="ANK_REP_REGION"/>
    <property type="match status" value="5"/>
</dbReference>
<dbReference type="Gene3D" id="3.40.50.300">
    <property type="entry name" value="P-loop containing nucleotide triphosphate hydrolases"/>
    <property type="match status" value="1"/>
</dbReference>
<reference evidence="6" key="1">
    <citation type="submission" date="2023-03" db="EMBL/GenBank/DDBJ databases">
        <title>Complete genome of Cladonia borealis.</title>
        <authorList>
            <person name="Park H."/>
        </authorList>
    </citation>
    <scope>NUCLEOTIDE SEQUENCE</scope>
    <source>
        <strain evidence="6">ANT050790</strain>
    </source>
</reference>
<organism evidence="6 7">
    <name type="scientific">Cladonia borealis</name>
    <dbReference type="NCBI Taxonomy" id="184061"/>
    <lineage>
        <taxon>Eukaryota</taxon>
        <taxon>Fungi</taxon>
        <taxon>Dikarya</taxon>
        <taxon>Ascomycota</taxon>
        <taxon>Pezizomycotina</taxon>
        <taxon>Lecanoromycetes</taxon>
        <taxon>OSLEUM clade</taxon>
        <taxon>Lecanoromycetidae</taxon>
        <taxon>Lecanorales</taxon>
        <taxon>Lecanorineae</taxon>
        <taxon>Cladoniaceae</taxon>
        <taxon>Cladonia</taxon>
    </lineage>
</organism>
<evidence type="ECO:0008006" key="8">
    <source>
        <dbReference type="Google" id="ProtNLM"/>
    </source>
</evidence>
<evidence type="ECO:0000256" key="1">
    <source>
        <dbReference type="ARBA" id="ARBA00022737"/>
    </source>
</evidence>
<dbReference type="InterPro" id="IPR036770">
    <property type="entry name" value="Ankyrin_rpt-contain_sf"/>
</dbReference>
<keyword evidence="2" id="KW-0040">ANK repeat</keyword>
<comment type="caution">
    <text evidence="6">The sequence shown here is derived from an EMBL/GenBank/DDBJ whole genome shotgun (WGS) entry which is preliminary data.</text>
</comment>
<keyword evidence="7" id="KW-1185">Reference proteome</keyword>
<feature type="repeat" description="ANK" evidence="2">
    <location>
        <begin position="984"/>
        <end position="1016"/>
    </location>
</feature>
<dbReference type="PROSITE" id="PS50088">
    <property type="entry name" value="ANK_REPEAT"/>
    <property type="match status" value="6"/>
</dbReference>
<dbReference type="PANTHER" id="PTHR10039">
    <property type="entry name" value="AMELOGENIN"/>
    <property type="match status" value="1"/>
</dbReference>
<keyword evidence="1" id="KW-0677">Repeat</keyword>
<dbReference type="SMART" id="SM00248">
    <property type="entry name" value="ANK"/>
    <property type="match status" value="8"/>
</dbReference>